<dbReference type="AlphaFoldDB" id="A0A1X0DIF1"/>
<evidence type="ECO:0000313" key="1">
    <source>
        <dbReference type="EMBL" id="ORA72135.1"/>
    </source>
</evidence>
<dbReference type="EMBL" id="MVHS01000009">
    <property type="protein sequence ID" value="ORA72135.1"/>
    <property type="molecule type" value="Genomic_DNA"/>
</dbReference>
<evidence type="ECO:0000313" key="2">
    <source>
        <dbReference type="Proteomes" id="UP000192801"/>
    </source>
</evidence>
<comment type="caution">
    <text evidence="1">The sequence shown here is derived from an EMBL/GenBank/DDBJ whole genome shotgun (WGS) entry which is preliminary data.</text>
</comment>
<protein>
    <submittedName>
        <fullName evidence="1">Uncharacterized protein</fullName>
    </submittedName>
</protein>
<accession>A0A1X0DIF1</accession>
<keyword evidence="2" id="KW-1185">Reference proteome</keyword>
<gene>
    <name evidence="1" type="ORF">BST26_05735</name>
</gene>
<proteinExistence type="predicted"/>
<organism evidence="1 2">
    <name type="scientific">Mycolicibacterium insubricum</name>
    <dbReference type="NCBI Taxonomy" id="444597"/>
    <lineage>
        <taxon>Bacteria</taxon>
        <taxon>Bacillati</taxon>
        <taxon>Actinomycetota</taxon>
        <taxon>Actinomycetes</taxon>
        <taxon>Mycobacteriales</taxon>
        <taxon>Mycobacteriaceae</taxon>
        <taxon>Mycolicibacterium</taxon>
    </lineage>
</organism>
<reference evidence="1 2" key="1">
    <citation type="submission" date="2016-12" db="EMBL/GenBank/DDBJ databases">
        <title>The new phylogeny of genus Mycobacterium.</title>
        <authorList>
            <person name="Tortoli E."/>
            <person name="Trovato A."/>
            <person name="Cirillo D.M."/>
        </authorList>
    </citation>
    <scope>NUCLEOTIDE SEQUENCE [LARGE SCALE GENOMIC DNA]</scope>
    <source>
        <strain evidence="1 2">DSM 45130</strain>
    </source>
</reference>
<dbReference type="Proteomes" id="UP000192801">
    <property type="component" value="Unassembled WGS sequence"/>
</dbReference>
<dbReference type="OrthoDB" id="4733675at2"/>
<sequence length="60" mass="6223">MKCSKFITLDEATQEAVAKEILSGGKSMIPAENYSLGATIAKGICVYKPDTTVASALGAE</sequence>
<dbReference type="RefSeq" id="WP_083029809.1">
    <property type="nucleotide sequence ID" value="NZ_JACKRM010000141.1"/>
</dbReference>
<name>A0A1X0DIF1_9MYCO</name>